<dbReference type="PANTHER" id="PTHR31648">
    <property type="entry name" value="TRANSMEMBRANE PROTEIN-RELATED"/>
    <property type="match status" value="1"/>
</dbReference>
<dbReference type="Proteomes" id="UP000002195">
    <property type="component" value="Unassembled WGS sequence"/>
</dbReference>
<proteinExistence type="predicted"/>
<dbReference type="VEuPathDB" id="AmoebaDB:DDB_G0287581"/>
<dbReference type="PhylomeDB" id="Q54K61"/>
<dbReference type="Pfam" id="PF25544">
    <property type="entry name" value="Ependymin_amoebozoa"/>
    <property type="match status" value="1"/>
</dbReference>
<reference evidence="2 3" key="1">
    <citation type="journal article" date="2005" name="Nature">
        <title>The genome of the social amoeba Dictyostelium discoideum.</title>
        <authorList>
            <consortium name="The Dictyostelium discoideum Sequencing Consortium"/>
            <person name="Eichinger L."/>
            <person name="Pachebat J.A."/>
            <person name="Glockner G."/>
            <person name="Rajandream M.A."/>
            <person name="Sucgang R."/>
            <person name="Berriman M."/>
            <person name="Song J."/>
            <person name="Olsen R."/>
            <person name="Szafranski K."/>
            <person name="Xu Q."/>
            <person name="Tunggal B."/>
            <person name="Kummerfeld S."/>
            <person name="Madera M."/>
            <person name="Konfortov B.A."/>
            <person name="Rivero F."/>
            <person name="Bankier A.T."/>
            <person name="Lehmann R."/>
            <person name="Hamlin N."/>
            <person name="Davies R."/>
            <person name="Gaudet P."/>
            <person name="Fey P."/>
            <person name="Pilcher K."/>
            <person name="Chen G."/>
            <person name="Saunders D."/>
            <person name="Sodergren E."/>
            <person name="Davis P."/>
            <person name="Kerhornou A."/>
            <person name="Nie X."/>
            <person name="Hall N."/>
            <person name="Anjard C."/>
            <person name="Hemphill L."/>
            <person name="Bason N."/>
            <person name="Farbrother P."/>
            <person name="Desany B."/>
            <person name="Just E."/>
            <person name="Morio T."/>
            <person name="Rost R."/>
            <person name="Churcher C."/>
            <person name="Cooper J."/>
            <person name="Haydock S."/>
            <person name="van Driessche N."/>
            <person name="Cronin A."/>
            <person name="Goodhead I."/>
            <person name="Muzny D."/>
            <person name="Mourier T."/>
            <person name="Pain A."/>
            <person name="Lu M."/>
            <person name="Harper D."/>
            <person name="Lindsay R."/>
            <person name="Hauser H."/>
            <person name="James K."/>
            <person name="Quiles M."/>
            <person name="Madan Babu M."/>
            <person name="Saito T."/>
            <person name="Buchrieser C."/>
            <person name="Wardroper A."/>
            <person name="Felder M."/>
            <person name="Thangavelu M."/>
            <person name="Johnson D."/>
            <person name="Knights A."/>
            <person name="Loulseged H."/>
            <person name="Mungall K."/>
            <person name="Oliver K."/>
            <person name="Price C."/>
            <person name="Quail M.A."/>
            <person name="Urushihara H."/>
            <person name="Hernandez J."/>
            <person name="Rabbinowitsch E."/>
            <person name="Steffen D."/>
            <person name="Sanders M."/>
            <person name="Ma J."/>
            <person name="Kohara Y."/>
            <person name="Sharp S."/>
            <person name="Simmonds M."/>
            <person name="Spiegler S."/>
            <person name="Tivey A."/>
            <person name="Sugano S."/>
            <person name="White B."/>
            <person name="Walker D."/>
            <person name="Woodward J."/>
            <person name="Winckler T."/>
            <person name="Tanaka Y."/>
            <person name="Shaulsky G."/>
            <person name="Schleicher M."/>
            <person name="Weinstock G."/>
            <person name="Rosenthal A."/>
            <person name="Cox E.C."/>
            <person name="Chisholm R.L."/>
            <person name="Gibbs R."/>
            <person name="Loomis W.F."/>
            <person name="Platzer M."/>
            <person name="Kay R.R."/>
            <person name="Williams J."/>
            <person name="Dear P.H."/>
            <person name="Noegel A.A."/>
            <person name="Barrell B."/>
            <person name="Kuspa A."/>
        </authorList>
    </citation>
    <scope>NUCLEOTIDE SEQUENCE [LARGE SCALE GENOMIC DNA]</scope>
    <source>
        <strain evidence="2 3">AX4</strain>
    </source>
</reference>
<dbReference type="RefSeq" id="XP_637155.1">
    <property type="nucleotide sequence ID" value="XM_632063.1"/>
</dbReference>
<dbReference type="InParanoid" id="Q54K61"/>
<dbReference type="OMA" id="IGSIWEF"/>
<feature type="chain" id="PRO_5004249573" evidence="1">
    <location>
        <begin position="20"/>
        <end position="267"/>
    </location>
</feature>
<keyword evidence="1" id="KW-0732">Signal</keyword>
<dbReference type="PaxDb" id="44689-DDB0219244"/>
<comment type="caution">
    <text evidence="2">The sequence shown here is derived from an EMBL/GenBank/DDBJ whole genome shotgun (WGS) entry which is preliminary data.</text>
</comment>
<dbReference type="KEGG" id="ddi:DDB_G0287581"/>
<dbReference type="InterPro" id="IPR040310">
    <property type="entry name" value="DDB_G0292248"/>
</dbReference>
<dbReference type="dictyBase" id="DDB_G0287581"/>
<evidence type="ECO:0000313" key="2">
    <source>
        <dbReference type="EMBL" id="EAL63651.1"/>
    </source>
</evidence>
<name>Q54K61_DICDI</name>
<evidence type="ECO:0000256" key="1">
    <source>
        <dbReference type="SAM" id="SignalP"/>
    </source>
</evidence>
<dbReference type="GeneID" id="8626198"/>
<accession>Q54K61</accession>
<dbReference type="HOGENOM" id="CLU_077028_0_0_1"/>
<keyword evidence="3" id="KW-1185">Reference proteome</keyword>
<protein>
    <submittedName>
        <fullName evidence="2">Uncharacterized protein</fullName>
    </submittedName>
</protein>
<organism evidence="2 3">
    <name type="scientific">Dictyostelium discoideum</name>
    <name type="common">Social amoeba</name>
    <dbReference type="NCBI Taxonomy" id="44689"/>
    <lineage>
        <taxon>Eukaryota</taxon>
        <taxon>Amoebozoa</taxon>
        <taxon>Evosea</taxon>
        <taxon>Eumycetozoa</taxon>
        <taxon>Dictyostelia</taxon>
        <taxon>Dictyosteliales</taxon>
        <taxon>Dictyosteliaceae</taxon>
        <taxon>Dictyostelium</taxon>
    </lineage>
</organism>
<sequence length="267" mass="30433">MKLLFSIFIIFITFNVIKSFDIDSIDPLHWESDEGFDHHKCWGKNKNFGYYTEFALSAYNTYFPTPNGIEPVSFFEGGVISADFKSQQMYVHFGLVAGNSTVWGKYWGFGSNSTEYVLINGTCTSNKLSYPFPPSVPKFKKVGETKIGQIDVDVVIMKHQEKYNNYTRQCTLIQKGTCTPMSNNVGNIDKSNKGFTLMNFYKYEGKARKDKFQLPSECYGVQPSDSTSSFRINTNNVAQNVLGHNEDEPNKKQQKTLPKSIPFHNLF</sequence>
<dbReference type="AlphaFoldDB" id="Q54K61"/>
<evidence type="ECO:0000313" key="3">
    <source>
        <dbReference type="Proteomes" id="UP000002195"/>
    </source>
</evidence>
<feature type="signal peptide" evidence="1">
    <location>
        <begin position="1"/>
        <end position="19"/>
    </location>
</feature>
<dbReference type="FunCoup" id="Q54K61">
    <property type="interactions" value="744"/>
</dbReference>
<dbReference type="PANTHER" id="PTHR31648:SF4">
    <property type="entry name" value="CARBOHYDRATE BINDING DOMAIN-CONTAINING PROTEIN"/>
    <property type="match status" value="1"/>
</dbReference>
<dbReference type="EMBL" id="AAFI02000103">
    <property type="protein sequence ID" value="EAL63651.1"/>
    <property type="molecule type" value="Genomic_DNA"/>
</dbReference>
<dbReference type="eggNOG" id="ENOG502RHFE">
    <property type="taxonomic scope" value="Eukaryota"/>
</dbReference>
<gene>
    <name evidence="2" type="ORF">DDB_G0287581</name>
</gene>